<reference evidence="19 20" key="1">
    <citation type="submission" date="2018-08" db="EMBL/GenBank/DDBJ databases">
        <title>A genome reference for cultivated species of the human gut microbiota.</title>
        <authorList>
            <person name="Zou Y."/>
            <person name="Xue W."/>
            <person name="Luo G."/>
        </authorList>
    </citation>
    <scope>NUCLEOTIDE SEQUENCE [LARGE SCALE GENOMIC DNA]</scope>
    <source>
        <strain evidence="13 20">AF19-16AC</strain>
        <strain evidence="12 26">AF27-4BH</strain>
        <strain evidence="18 24">AF33-12</strain>
        <strain evidence="17 22">AM12-54</strain>
        <strain evidence="16 21">AM21-18</strain>
        <strain evidence="15 25">AM22-7AC</strain>
        <strain evidence="14 23">AM32-6</strain>
        <strain evidence="11 19">TF01-20-2</strain>
    </source>
</reference>
<evidence type="ECO:0000313" key="21">
    <source>
        <dbReference type="Proteomes" id="UP000283981"/>
    </source>
</evidence>
<dbReference type="EMBL" id="JAAIRY010000007">
    <property type="protein sequence ID" value="NSI64887.1"/>
    <property type="molecule type" value="Genomic_DNA"/>
</dbReference>
<evidence type="ECO:0000313" key="27">
    <source>
        <dbReference type="Proteomes" id="UP001149331"/>
    </source>
</evidence>
<dbReference type="EMBL" id="JAAIRV010000035">
    <property type="protein sequence ID" value="NSI59559.1"/>
    <property type="molecule type" value="Genomic_DNA"/>
</dbReference>
<evidence type="ECO:0000313" key="4">
    <source>
        <dbReference type="EMBL" id="MCB5618120.1"/>
    </source>
</evidence>
<reference evidence="3" key="4">
    <citation type="submission" date="2021-10" db="EMBL/GenBank/DDBJ databases">
        <title>Collection of gut derived symbiotic bacterial strains cultured from healthy donors.</title>
        <authorList>
            <person name="Lin H."/>
            <person name="Littmann E."/>
            <person name="Claire K."/>
            <person name="Pamer E."/>
        </authorList>
    </citation>
    <scope>NUCLEOTIDE SEQUENCE</scope>
    <source>
        <strain evidence="4">MSK.23.18</strain>
        <strain evidence="3">MSK.23.4</strain>
    </source>
</reference>
<dbReference type="Proteomes" id="UP001211731">
    <property type="component" value="Unassembled WGS sequence"/>
</dbReference>
<dbReference type="AlphaFoldDB" id="A0A2N5NPG0"/>
<evidence type="ECO:0000313" key="22">
    <source>
        <dbReference type="Proteomes" id="UP000283992"/>
    </source>
</evidence>
<reference evidence="8" key="2">
    <citation type="journal article" date="2020" name="Cell Host Microbe">
        <title>Functional and Genomic Variation between Human-Derived Isolates of Lachnospiraceae Reveals Inter- and Intra-Species Diversity.</title>
        <authorList>
            <person name="Sorbara M.T."/>
            <person name="Littmann E.R."/>
            <person name="Fontana E."/>
            <person name="Moody T.U."/>
            <person name="Kohout C.E."/>
            <person name="Gjonbalaj M."/>
            <person name="Eaton V."/>
            <person name="Seok R."/>
            <person name="Leiner I.M."/>
            <person name="Pamer E.G."/>
        </authorList>
    </citation>
    <scope>NUCLEOTIDE SEQUENCE</scope>
    <source>
        <strain evidence="10">MSK.11.9</strain>
        <strain evidence="9">MSK.15.32</strain>
        <strain evidence="8">MSK.22.53</strain>
    </source>
</reference>
<dbReference type="InterPro" id="IPR053150">
    <property type="entry name" value="Teicoplanin_resist-assoc"/>
</dbReference>
<evidence type="ECO:0000313" key="14">
    <source>
        <dbReference type="EMBL" id="RHD09292.1"/>
    </source>
</evidence>
<evidence type="ECO:0000313" key="3">
    <source>
        <dbReference type="EMBL" id="MCB5492333.1"/>
    </source>
</evidence>
<evidence type="ECO:0000313" key="11">
    <source>
        <dbReference type="EMBL" id="RGM25890.1"/>
    </source>
</evidence>
<evidence type="ECO:0000313" key="18">
    <source>
        <dbReference type="EMBL" id="RHM80296.1"/>
    </source>
</evidence>
<dbReference type="EMBL" id="QRIA01000001">
    <property type="protein sequence ID" value="RHG22477.1"/>
    <property type="molecule type" value="Genomic_DNA"/>
</dbReference>
<feature type="transmembrane region" description="Helical" evidence="1">
    <location>
        <begin position="95"/>
        <end position="115"/>
    </location>
</feature>
<dbReference type="Pfam" id="PF04892">
    <property type="entry name" value="VanZ"/>
    <property type="match status" value="1"/>
</dbReference>
<dbReference type="Proteomes" id="UP000260808">
    <property type="component" value="Unassembled WGS sequence"/>
</dbReference>
<evidence type="ECO:0000313" key="25">
    <source>
        <dbReference type="Proteomes" id="UP000285697"/>
    </source>
</evidence>
<feature type="domain" description="VanZ-like" evidence="2">
    <location>
        <begin position="17"/>
        <end position="143"/>
    </location>
</feature>
<evidence type="ECO:0000313" key="8">
    <source>
        <dbReference type="EMBL" id="NSI18513.1"/>
    </source>
</evidence>
<dbReference type="PANTHER" id="PTHR36834:SF1">
    <property type="entry name" value="INTEGRAL MEMBRANE PROTEIN"/>
    <property type="match status" value="1"/>
</dbReference>
<dbReference type="InterPro" id="IPR006976">
    <property type="entry name" value="VanZ-like"/>
</dbReference>
<dbReference type="EMBL" id="QRIS01000009">
    <property type="protein sequence ID" value="RHG85328.1"/>
    <property type="molecule type" value="Genomic_DNA"/>
</dbReference>
<keyword evidence="1" id="KW-1133">Transmembrane helix</keyword>
<reference evidence="8" key="3">
    <citation type="submission" date="2020-02" db="EMBL/GenBank/DDBJ databases">
        <authorList>
            <person name="Littmann E."/>
            <person name="Sorbara M."/>
        </authorList>
    </citation>
    <scope>NUCLEOTIDE SEQUENCE</scope>
    <source>
        <strain evidence="10">MSK.11.9</strain>
        <strain evidence="9">MSK.15.32</strain>
        <strain evidence="8">MSK.22.53</strain>
    </source>
</reference>
<dbReference type="Proteomes" id="UP000286137">
    <property type="component" value="Unassembled WGS sequence"/>
</dbReference>
<evidence type="ECO:0000313" key="15">
    <source>
        <dbReference type="EMBL" id="RHG22477.1"/>
    </source>
</evidence>
<keyword evidence="1" id="KW-0812">Transmembrane</keyword>
<evidence type="ECO:0000313" key="10">
    <source>
        <dbReference type="EMBL" id="NSI64887.1"/>
    </source>
</evidence>
<dbReference type="Proteomes" id="UP001297370">
    <property type="component" value="Unassembled WGS sequence"/>
</dbReference>
<evidence type="ECO:0000313" key="12">
    <source>
        <dbReference type="EMBL" id="RGQ69821.1"/>
    </source>
</evidence>
<dbReference type="EMBL" id="JAAIRM010000004">
    <property type="protein sequence ID" value="NSI18513.1"/>
    <property type="molecule type" value="Genomic_DNA"/>
</dbReference>
<proteinExistence type="predicted"/>
<evidence type="ECO:0000259" key="2">
    <source>
        <dbReference type="Pfam" id="PF04892"/>
    </source>
</evidence>
<dbReference type="GeneID" id="57433496"/>
<dbReference type="EMBL" id="QRLN01000026">
    <property type="protein sequence ID" value="RHJ08046.1"/>
    <property type="molecule type" value="Genomic_DNA"/>
</dbReference>
<evidence type="ECO:0000313" key="9">
    <source>
        <dbReference type="EMBL" id="NSI59559.1"/>
    </source>
</evidence>
<dbReference type="EMBL" id="JAJBOM010000002">
    <property type="protein sequence ID" value="MCB5618120.1"/>
    <property type="molecule type" value="Genomic_DNA"/>
</dbReference>
<dbReference type="EMBL" id="JAQMLR010000007">
    <property type="protein sequence ID" value="MDB8738897.1"/>
    <property type="molecule type" value="Genomic_DNA"/>
</dbReference>
<dbReference type="STRING" id="33038.GCA_900067245_02723"/>
<dbReference type="Proteomes" id="UP001296581">
    <property type="component" value="Unassembled WGS sequence"/>
</dbReference>
<dbReference type="Proteomes" id="UP001296580">
    <property type="component" value="Unassembled WGS sequence"/>
</dbReference>
<dbReference type="Proteomes" id="UP001149331">
    <property type="component" value="Unassembled WGS sequence"/>
</dbReference>
<accession>A0A2N5NPG0</accession>
<dbReference type="PANTHER" id="PTHR36834">
    <property type="entry name" value="MEMBRANE PROTEIN-RELATED"/>
    <property type="match status" value="1"/>
</dbReference>
<evidence type="ECO:0000313" key="20">
    <source>
        <dbReference type="Proteomes" id="UP000283834"/>
    </source>
</evidence>
<dbReference type="EMBL" id="JAPZED010000003">
    <property type="protein sequence ID" value="MCZ7693320.1"/>
    <property type="molecule type" value="Genomic_DNA"/>
</dbReference>
<dbReference type="EMBL" id="JAPZEG010000005">
    <property type="protein sequence ID" value="MDE1203011.1"/>
    <property type="molecule type" value="Genomic_DNA"/>
</dbReference>
<dbReference type="RefSeq" id="WP_023923924.1">
    <property type="nucleotide sequence ID" value="NZ_AP031446.1"/>
</dbReference>
<reference evidence="6" key="7">
    <citation type="submission" date="2023-01" db="EMBL/GenBank/DDBJ databases">
        <title>Human gut microbiome strain richness.</title>
        <authorList>
            <person name="Chen-Liaw A."/>
        </authorList>
    </citation>
    <scope>NUCLEOTIDE SEQUENCE</scope>
    <source>
        <strain evidence="6">1001217st1_A9_1001217B_191108</strain>
    </source>
</reference>
<reference evidence="7" key="5">
    <citation type="submission" date="2022-12" db="EMBL/GenBank/DDBJ databases">
        <title>Genome of R. gnavus strain RSHDN_120.</title>
        <authorList>
            <person name="Abdugheni R."/>
        </authorList>
    </citation>
    <scope>NUCLEOTIDE SEQUENCE</scope>
    <source>
        <strain evidence="7">RSHDN_120</strain>
    </source>
</reference>
<feature type="transmembrane region" description="Helical" evidence="1">
    <location>
        <begin position="63"/>
        <end position="88"/>
    </location>
</feature>
<dbReference type="EMBL" id="QRWQ01000005">
    <property type="protein sequence ID" value="RGT39627.1"/>
    <property type="molecule type" value="Genomic_DNA"/>
</dbReference>
<feature type="transmembrane region" description="Helical" evidence="1">
    <location>
        <begin position="12"/>
        <end position="30"/>
    </location>
</feature>
<comment type="caution">
    <text evidence="7">The sequence shown here is derived from an EMBL/GenBank/DDBJ whole genome shotgun (WGS) entry which is preliminary data.</text>
</comment>
<protein>
    <submittedName>
        <fullName evidence="7">VanZ family protein</fullName>
    </submittedName>
</protein>
<dbReference type="Proteomes" id="UP000285697">
    <property type="component" value="Unassembled WGS sequence"/>
</dbReference>
<gene>
    <name evidence="17" type="ORF">DW142_14270</name>
    <name evidence="16" type="ORF">DW243_07010</name>
    <name evidence="15" type="ORF">DW270_00935</name>
    <name evidence="14" type="ORF">DW812_00635</name>
    <name evidence="13" type="ORF">DWX36_07100</name>
    <name evidence="12" type="ORF">DWY88_05565</name>
    <name evidence="18" type="ORF">DWZ50_03525</name>
    <name evidence="11" type="ORF">DXC31_01645</name>
    <name evidence="8" type="ORF">G4958_03880</name>
    <name evidence="10" type="ORF">G4981_06320</name>
    <name evidence="9" type="ORF">G4993_14345</name>
    <name evidence="4" type="ORF">LIQ08_02925</name>
    <name evidence="3" type="ORF">LIQ10_01065</name>
    <name evidence="7" type="ORF">O4N78_05380</name>
    <name evidence="5" type="ORF">O8D18_04600</name>
    <name evidence="6" type="ORF">PNU63_08940</name>
</gene>
<dbReference type="EMBL" id="QSSX01000002">
    <property type="protein sequence ID" value="RGM25890.1"/>
    <property type="molecule type" value="Genomic_DNA"/>
</dbReference>
<evidence type="ECO:0000313" key="6">
    <source>
        <dbReference type="EMBL" id="MDB8738897.1"/>
    </source>
</evidence>
<evidence type="ECO:0000313" key="19">
    <source>
        <dbReference type="Proteomes" id="UP000260808"/>
    </source>
</evidence>
<feature type="transmembrane region" description="Helical" evidence="1">
    <location>
        <begin position="127"/>
        <end position="146"/>
    </location>
</feature>
<dbReference type="Proteomes" id="UP000284472">
    <property type="component" value="Unassembled WGS sequence"/>
</dbReference>
<evidence type="ECO:0000313" key="26">
    <source>
        <dbReference type="Proteomes" id="UP000286137"/>
    </source>
</evidence>
<dbReference type="EMBL" id="QSIR01000001">
    <property type="protein sequence ID" value="RHD09292.1"/>
    <property type="molecule type" value="Genomic_DNA"/>
</dbReference>
<keyword evidence="1" id="KW-0472">Membrane</keyword>
<dbReference type="Proteomes" id="UP000283981">
    <property type="component" value="Unassembled WGS sequence"/>
</dbReference>
<reference evidence="5" key="6">
    <citation type="submission" date="2022-12" db="EMBL/GenBank/DDBJ databases">
        <title>Genome of R. gnavus strain RSHDN_123.</title>
        <authorList>
            <person name="Abdugheni R."/>
        </authorList>
    </citation>
    <scope>NUCLEOTIDE SEQUENCE</scope>
    <source>
        <strain evidence="5">RSHDN_123</strain>
    </source>
</reference>
<evidence type="ECO:0000313" key="5">
    <source>
        <dbReference type="EMBL" id="MCZ7693320.1"/>
    </source>
</evidence>
<sequence>MNQRQVKRTRTVGKILFVLYIFFLLYFLIFSDWYGRSGIGEEYRCNLVLFKEIRRFVEYRETLGLFAVFTNLFGNILIFVPYGFFISVASRMRGFLMTLFYSLGLSLGVEVFQLLTRVGSFDVDDLLLNTIGGILGYVLFLICNGIRRKYDGRRKKGKKGK</sequence>
<name>A0A2N5NPG0_MEDGN</name>
<evidence type="ECO:0000313" key="16">
    <source>
        <dbReference type="EMBL" id="RHG85328.1"/>
    </source>
</evidence>
<evidence type="ECO:0000313" key="17">
    <source>
        <dbReference type="EMBL" id="RHJ08046.1"/>
    </source>
</evidence>
<dbReference type="Proteomes" id="UP000285610">
    <property type="component" value="Unassembled WGS sequence"/>
</dbReference>
<evidence type="ECO:0000313" key="13">
    <source>
        <dbReference type="EMBL" id="RGT39627.1"/>
    </source>
</evidence>
<evidence type="ECO:0000313" key="24">
    <source>
        <dbReference type="Proteomes" id="UP000285610"/>
    </source>
</evidence>
<dbReference type="Proteomes" id="UP000283992">
    <property type="component" value="Unassembled WGS sequence"/>
</dbReference>
<dbReference type="Proteomes" id="UP001296643">
    <property type="component" value="Unassembled WGS sequence"/>
</dbReference>
<dbReference type="Proteomes" id="UP000283834">
    <property type="component" value="Unassembled WGS sequence"/>
</dbReference>
<evidence type="ECO:0000313" key="7">
    <source>
        <dbReference type="EMBL" id="MDE1203011.1"/>
    </source>
</evidence>
<dbReference type="Proteomes" id="UP001148455">
    <property type="component" value="Unassembled WGS sequence"/>
</dbReference>
<dbReference type="Proteomes" id="UP001297422">
    <property type="component" value="Unassembled WGS sequence"/>
</dbReference>
<dbReference type="EMBL" id="QRQE01000006">
    <property type="protein sequence ID" value="RHM80296.1"/>
    <property type="molecule type" value="Genomic_DNA"/>
</dbReference>
<evidence type="ECO:0000313" key="23">
    <source>
        <dbReference type="Proteomes" id="UP000284472"/>
    </source>
</evidence>
<organism evidence="7 27">
    <name type="scientific">Mediterraneibacter gnavus</name>
    <name type="common">Ruminococcus gnavus</name>
    <dbReference type="NCBI Taxonomy" id="33038"/>
    <lineage>
        <taxon>Bacteria</taxon>
        <taxon>Bacillati</taxon>
        <taxon>Bacillota</taxon>
        <taxon>Clostridia</taxon>
        <taxon>Lachnospirales</taxon>
        <taxon>Lachnospiraceae</taxon>
        <taxon>Mediterraneibacter</taxon>
    </lineage>
</organism>
<evidence type="ECO:0000256" key="1">
    <source>
        <dbReference type="SAM" id="Phobius"/>
    </source>
</evidence>
<dbReference type="EMBL" id="QRTJ01000007">
    <property type="protein sequence ID" value="RGQ69821.1"/>
    <property type="molecule type" value="Genomic_DNA"/>
</dbReference>
<dbReference type="EMBL" id="JAJBNC010000002">
    <property type="protein sequence ID" value="MCB5492333.1"/>
    <property type="molecule type" value="Genomic_DNA"/>
</dbReference>